<dbReference type="AlphaFoldDB" id="A0A7G9Z9H8"/>
<gene>
    <name evidence="1" type="ORF">AAPMNBCG_00012</name>
</gene>
<sequence>MQGICSKDKKAGTAIHKKISEAVYMKDDTTATKSSMAFETSFNGSIPVGARANRTRISEDYIGVFNLTEKIEIGKVVNASTATPVPDWLPWQTDR</sequence>
<reference evidence="1" key="1">
    <citation type="submission" date="2020-06" db="EMBL/GenBank/DDBJ databases">
        <title>Unique genomic features of the anaerobic methanotrophic archaea.</title>
        <authorList>
            <person name="Chadwick G.L."/>
            <person name="Skennerton C.T."/>
            <person name="Laso-Perez R."/>
            <person name="Leu A.O."/>
            <person name="Speth D.R."/>
            <person name="Yu H."/>
            <person name="Morgan-Lang C."/>
            <person name="Hatzenpichler R."/>
            <person name="Goudeau D."/>
            <person name="Malmstrom R."/>
            <person name="Brazelton W.J."/>
            <person name="Woyke T."/>
            <person name="Hallam S.J."/>
            <person name="Tyson G.W."/>
            <person name="Wegener G."/>
            <person name="Boetius A."/>
            <person name="Orphan V."/>
        </authorList>
    </citation>
    <scope>NUCLEOTIDE SEQUENCE</scope>
</reference>
<organism evidence="1">
    <name type="scientific">Candidatus Methanophaga sp. ANME-1 ERB7</name>
    <dbReference type="NCBI Taxonomy" id="2759913"/>
    <lineage>
        <taxon>Archaea</taxon>
        <taxon>Methanobacteriati</taxon>
        <taxon>Methanobacteriota</taxon>
        <taxon>Stenosarchaea group</taxon>
        <taxon>Methanomicrobia</taxon>
        <taxon>Candidatus Methanophagales</taxon>
        <taxon>Candidatus Methanophagaceae</taxon>
        <taxon>Candidatus Methanophaga</taxon>
    </lineage>
</organism>
<name>A0A7G9Z9H8_9EURY</name>
<proteinExistence type="predicted"/>
<accession>A0A7G9Z9H8</accession>
<dbReference type="EMBL" id="MT631672">
    <property type="protein sequence ID" value="QNO56912.1"/>
    <property type="molecule type" value="Genomic_DNA"/>
</dbReference>
<evidence type="ECO:0000313" key="1">
    <source>
        <dbReference type="EMBL" id="QNO56912.1"/>
    </source>
</evidence>
<protein>
    <submittedName>
        <fullName evidence="1">Uncharacterized protein</fullName>
    </submittedName>
</protein>